<protein>
    <submittedName>
        <fullName evidence="2">Methyltransferase, FkbM family</fullName>
    </submittedName>
</protein>
<dbReference type="STRING" id="1279009.ADICEAN_00513"/>
<dbReference type="SUPFAM" id="SSF53335">
    <property type="entry name" value="S-adenosyl-L-methionine-dependent methyltransferases"/>
    <property type="match status" value="1"/>
</dbReference>
<evidence type="ECO:0000259" key="1">
    <source>
        <dbReference type="Pfam" id="PF05050"/>
    </source>
</evidence>
<accession>M7NRN5</accession>
<feature type="domain" description="Methyltransferase FkbM" evidence="1">
    <location>
        <begin position="97"/>
        <end position="250"/>
    </location>
</feature>
<dbReference type="InterPro" id="IPR006342">
    <property type="entry name" value="FkbM_mtfrase"/>
</dbReference>
<organism evidence="2 3">
    <name type="scientific">Cesiribacter andamanensis AMV16</name>
    <dbReference type="NCBI Taxonomy" id="1279009"/>
    <lineage>
        <taxon>Bacteria</taxon>
        <taxon>Pseudomonadati</taxon>
        <taxon>Bacteroidota</taxon>
        <taxon>Cytophagia</taxon>
        <taxon>Cytophagales</taxon>
        <taxon>Cesiribacteraceae</taxon>
        <taxon>Cesiribacter</taxon>
    </lineage>
</organism>
<dbReference type="GO" id="GO:0032259">
    <property type="term" value="P:methylation"/>
    <property type="evidence" value="ECO:0007669"/>
    <property type="project" value="UniProtKB-KW"/>
</dbReference>
<evidence type="ECO:0000313" key="3">
    <source>
        <dbReference type="Proteomes" id="UP000011910"/>
    </source>
</evidence>
<evidence type="ECO:0000313" key="2">
    <source>
        <dbReference type="EMBL" id="EMR04350.1"/>
    </source>
</evidence>
<proteinExistence type="predicted"/>
<dbReference type="EMBL" id="AODQ01000007">
    <property type="protein sequence ID" value="EMR04350.1"/>
    <property type="molecule type" value="Genomic_DNA"/>
</dbReference>
<dbReference type="Pfam" id="PF05050">
    <property type="entry name" value="Methyltransf_21"/>
    <property type="match status" value="1"/>
</dbReference>
<name>M7NRN5_9BACT</name>
<comment type="caution">
    <text evidence="2">The sequence shown here is derived from an EMBL/GenBank/DDBJ whole genome shotgun (WGS) entry which is preliminary data.</text>
</comment>
<dbReference type="AlphaFoldDB" id="M7NRN5"/>
<dbReference type="PANTHER" id="PTHR34203">
    <property type="entry name" value="METHYLTRANSFERASE, FKBM FAMILY PROTEIN"/>
    <property type="match status" value="1"/>
</dbReference>
<sequence>MKNTAYHPSLTNLAKYSTYTDYLLEYTKHKDWKSIKDSLKYVLFKTPPTTDRIITSKMGTFWCRGNTNDFQYVNYAYEKQVKNYIYKNRKQYDFFIDIGACMGEYCIWLAKAGMPSIAFEPVPSNFKALSKNVELNQMQQMVTVLPVGLGSKAEKVYFDIKPVLTSASGIDRSYQGPETNVEIKRFDDLLPELPCTPEHRVIMKLDVEGMEVEVLQGAADFIKKARGLALVMEKTFSGEDNIRNFLASLGTFVYEDIDEVNMVAIKQ</sequence>
<dbReference type="NCBIfam" id="TIGR01444">
    <property type="entry name" value="fkbM_fam"/>
    <property type="match status" value="1"/>
</dbReference>
<gene>
    <name evidence="2" type="ORF">ADICEAN_00513</name>
</gene>
<dbReference type="GO" id="GO:0008168">
    <property type="term" value="F:methyltransferase activity"/>
    <property type="evidence" value="ECO:0007669"/>
    <property type="project" value="UniProtKB-KW"/>
</dbReference>
<dbReference type="InterPro" id="IPR029063">
    <property type="entry name" value="SAM-dependent_MTases_sf"/>
</dbReference>
<reference evidence="2 3" key="1">
    <citation type="journal article" date="2013" name="Genome Announc.">
        <title>Draft Genome Sequence of Cesiribacter andamanensis Strain AMV16T, Isolated from a Soil Sample from a Mud Volcano in the Andaman Islands, India.</title>
        <authorList>
            <person name="Shivaji S."/>
            <person name="Ara S."/>
            <person name="Begum Z."/>
            <person name="Srinivas T.N."/>
            <person name="Singh A."/>
            <person name="Kumar Pinnaka A."/>
        </authorList>
    </citation>
    <scope>NUCLEOTIDE SEQUENCE [LARGE SCALE GENOMIC DNA]</scope>
    <source>
        <strain evidence="2 3">AMV16</strain>
    </source>
</reference>
<dbReference type="RefSeq" id="WP_009193920.1">
    <property type="nucleotide sequence ID" value="NZ_AODQ01000007.1"/>
</dbReference>
<dbReference type="Gene3D" id="3.40.50.150">
    <property type="entry name" value="Vaccinia Virus protein VP39"/>
    <property type="match status" value="1"/>
</dbReference>
<dbReference type="OrthoDB" id="9812600at2"/>
<keyword evidence="2" id="KW-0489">Methyltransferase</keyword>
<dbReference type="PANTHER" id="PTHR34203:SF15">
    <property type="entry name" value="SLL1173 PROTEIN"/>
    <property type="match status" value="1"/>
</dbReference>
<dbReference type="eggNOG" id="COG2242">
    <property type="taxonomic scope" value="Bacteria"/>
</dbReference>
<keyword evidence="3" id="KW-1185">Reference proteome</keyword>
<keyword evidence="2" id="KW-0808">Transferase</keyword>
<dbReference type="Proteomes" id="UP000011910">
    <property type="component" value="Unassembled WGS sequence"/>
</dbReference>
<dbReference type="InterPro" id="IPR052514">
    <property type="entry name" value="SAM-dependent_MTase"/>
</dbReference>